<keyword evidence="2" id="KW-1185">Reference proteome</keyword>
<organism evidence="1 2">
    <name type="scientific">Halorubrum tailed virus 27</name>
    <dbReference type="NCBI Taxonomy" id="2878008"/>
    <lineage>
        <taxon>Viruses</taxon>
        <taxon>Duplodnaviria</taxon>
        <taxon>Heunggongvirae</taxon>
        <taxon>Uroviricota</taxon>
        <taxon>Caudoviricetes</taxon>
        <taxon>Thumleimavirales</taxon>
        <taxon>Hafunaviridae</taxon>
        <taxon>Minorvirus</taxon>
        <taxon>Minorvirus thailandense</taxon>
        <taxon>Minorvirus HRTV27</taxon>
    </lineage>
</organism>
<proteinExistence type="predicted"/>
<sequence>MATEKTAKWGWDKPQFPSDNLATELDALFDQIDADVGTPAALSYFDDLQVGEAGPRDYHYEFGSPAGFSLSPGPKQNSNSYSRITLSNPTAASITATATLRYYEGSDSSGPVHFEFSESVTVPANDTMFWYVGDGSLLPEDTYFFEVTTTSPDLAATDTRLYFHNYYHRWELTNDGGIRFSVGRNSEALREAMYLNPENLNLSLPGGALFSDTDVGIQLDARPLAYSDKLVAQNTGADFTIFELEAPEVDGKEATLALMRHEPDGTPQFLDLFNNGYADSEEFGFRVQTRGGGTLKPFKIQFNDGSGTYDRMTIPPEGPVRVEGGLEVEGSTRNVQWTDASTYNATGNEVVISDATAGENLVILPVEENGLEVSVKKADSSANRVRVAPSYGVIDGQGSYYLNDHMESMTAVCDGTNWWVI</sequence>
<name>A0AAE9BXN7_9CAUD</name>
<dbReference type="Proteomes" id="UP000827260">
    <property type="component" value="Segment"/>
</dbReference>
<dbReference type="EMBL" id="MZ334522">
    <property type="protein sequence ID" value="UBF22720.1"/>
    <property type="molecule type" value="Genomic_DNA"/>
</dbReference>
<gene>
    <name evidence="1" type="ORF">HRTV-27_gp27</name>
</gene>
<evidence type="ECO:0000313" key="2">
    <source>
        <dbReference type="Proteomes" id="UP000827260"/>
    </source>
</evidence>
<evidence type="ECO:0000313" key="1">
    <source>
        <dbReference type="EMBL" id="UBF22720.1"/>
    </source>
</evidence>
<reference evidence="1" key="1">
    <citation type="submission" date="2021-05" db="EMBL/GenBank/DDBJ databases">
        <title>Diversity, taxonomy and evolution of archaeal viruses of the class Caudoviricetes.</title>
        <authorList>
            <person name="Liu Y."/>
            <person name="Demina T.A."/>
            <person name="Roux S."/>
            <person name="Aiewsakun P."/>
            <person name="Kazlauskas D."/>
            <person name="Simmonds P."/>
            <person name="Prangishvili D."/>
            <person name="Oksanen H.M."/>
            <person name="Krupovic M."/>
        </authorList>
    </citation>
    <scope>NUCLEOTIDE SEQUENCE</scope>
    <source>
        <strain evidence="1">HRTV-27/27</strain>
    </source>
</reference>
<accession>A0AAE9BXN7</accession>
<protein>
    <submittedName>
        <fullName evidence="1">Uncharacterized protein</fullName>
    </submittedName>
</protein>